<evidence type="ECO:0000256" key="2">
    <source>
        <dbReference type="SAM" id="SignalP"/>
    </source>
</evidence>
<dbReference type="AlphaFoldDB" id="A0A251V1W6"/>
<evidence type="ECO:0000313" key="4">
    <source>
        <dbReference type="Proteomes" id="UP000215914"/>
    </source>
</evidence>
<dbReference type="InterPro" id="IPR008862">
    <property type="entry name" value="Tcp11"/>
</dbReference>
<name>A0A251V1W6_HELAN</name>
<dbReference type="OMA" id="GISHINR"/>
<accession>A0A251V1W6</accession>
<sequence>MISIFQKCWLSCVFYLLQLIHWSELCKESHVLLYILSHQHLAKDHLRLAKLDQLRQAARTGVEVRVEKECAELGTKVELHARQAERNKMRILRAYRNTLRERTSQSLTRRISCESKYKECVGAAISQKRAAPEKKRLELLEADMERAHASLLQVRKVAKFVSQKREIERRRTRESLEDKLLRAKRQRAEYLMHRAKLLNSVGALWTKKTQKQADYLSRKLGRYMW</sequence>
<comment type="similarity">
    <text evidence="1">Belongs to the TCP11 family.</text>
</comment>
<feature type="signal peptide" evidence="2">
    <location>
        <begin position="1"/>
        <end position="25"/>
    </location>
</feature>
<protein>
    <submittedName>
        <fullName evidence="3">Putative T-complex 11</fullName>
    </submittedName>
</protein>
<gene>
    <name evidence="3" type="ORF">HannXRQ_Chr04g0113041</name>
</gene>
<dbReference type="InParanoid" id="A0A251V1W6"/>
<dbReference type="PANTHER" id="PTHR12832:SF11">
    <property type="entry name" value="LD23868P"/>
    <property type="match status" value="1"/>
</dbReference>
<dbReference type="EMBL" id="CM007893">
    <property type="protein sequence ID" value="OTG28601.1"/>
    <property type="molecule type" value="Genomic_DNA"/>
</dbReference>
<keyword evidence="2" id="KW-0732">Signal</keyword>
<dbReference type="Proteomes" id="UP000215914">
    <property type="component" value="Chromosome 4"/>
</dbReference>
<organism evidence="3 4">
    <name type="scientific">Helianthus annuus</name>
    <name type="common">Common sunflower</name>
    <dbReference type="NCBI Taxonomy" id="4232"/>
    <lineage>
        <taxon>Eukaryota</taxon>
        <taxon>Viridiplantae</taxon>
        <taxon>Streptophyta</taxon>
        <taxon>Embryophyta</taxon>
        <taxon>Tracheophyta</taxon>
        <taxon>Spermatophyta</taxon>
        <taxon>Magnoliopsida</taxon>
        <taxon>eudicotyledons</taxon>
        <taxon>Gunneridae</taxon>
        <taxon>Pentapetalae</taxon>
        <taxon>asterids</taxon>
        <taxon>campanulids</taxon>
        <taxon>Asterales</taxon>
        <taxon>Asteraceae</taxon>
        <taxon>Asteroideae</taxon>
        <taxon>Heliantheae alliance</taxon>
        <taxon>Heliantheae</taxon>
        <taxon>Helianthus</taxon>
    </lineage>
</organism>
<feature type="chain" id="PRO_5012400181" evidence="2">
    <location>
        <begin position="26"/>
        <end position="225"/>
    </location>
</feature>
<dbReference type="PANTHER" id="PTHR12832">
    <property type="entry name" value="TESTIS-SPECIFIC PROTEIN PBS13 T-COMPLEX 11"/>
    <property type="match status" value="1"/>
</dbReference>
<evidence type="ECO:0000256" key="1">
    <source>
        <dbReference type="ARBA" id="ARBA00010954"/>
    </source>
</evidence>
<reference evidence="4" key="1">
    <citation type="journal article" date="2017" name="Nature">
        <title>The sunflower genome provides insights into oil metabolism, flowering and Asterid evolution.</title>
        <authorList>
            <person name="Badouin H."/>
            <person name="Gouzy J."/>
            <person name="Grassa C.J."/>
            <person name="Murat F."/>
            <person name="Staton S.E."/>
            <person name="Cottret L."/>
            <person name="Lelandais-Briere C."/>
            <person name="Owens G.L."/>
            <person name="Carrere S."/>
            <person name="Mayjonade B."/>
            <person name="Legrand L."/>
            <person name="Gill N."/>
            <person name="Kane N.C."/>
            <person name="Bowers J.E."/>
            <person name="Hubner S."/>
            <person name="Bellec A."/>
            <person name="Berard A."/>
            <person name="Berges H."/>
            <person name="Blanchet N."/>
            <person name="Boniface M.C."/>
            <person name="Brunel D."/>
            <person name="Catrice O."/>
            <person name="Chaidir N."/>
            <person name="Claudel C."/>
            <person name="Donnadieu C."/>
            <person name="Faraut T."/>
            <person name="Fievet G."/>
            <person name="Helmstetter N."/>
            <person name="King M."/>
            <person name="Knapp S.J."/>
            <person name="Lai Z."/>
            <person name="Le Paslier M.C."/>
            <person name="Lippi Y."/>
            <person name="Lorenzon L."/>
            <person name="Mandel J.R."/>
            <person name="Marage G."/>
            <person name="Marchand G."/>
            <person name="Marquand E."/>
            <person name="Bret-Mestries E."/>
            <person name="Morien E."/>
            <person name="Nambeesan S."/>
            <person name="Nguyen T."/>
            <person name="Pegot-Espagnet P."/>
            <person name="Pouilly N."/>
            <person name="Raftis F."/>
            <person name="Sallet E."/>
            <person name="Schiex T."/>
            <person name="Thomas J."/>
            <person name="Vandecasteele C."/>
            <person name="Vares D."/>
            <person name="Vear F."/>
            <person name="Vautrin S."/>
            <person name="Crespi M."/>
            <person name="Mangin B."/>
            <person name="Burke J.M."/>
            <person name="Salse J."/>
            <person name="Munos S."/>
            <person name="Vincourt P."/>
            <person name="Rieseberg L.H."/>
            <person name="Langlade N.B."/>
        </authorList>
    </citation>
    <scope>NUCLEOTIDE SEQUENCE [LARGE SCALE GENOMIC DNA]</scope>
    <source>
        <strain evidence="4">cv. SF193</strain>
    </source>
</reference>
<evidence type="ECO:0000313" key="3">
    <source>
        <dbReference type="EMBL" id="OTG28601.1"/>
    </source>
</evidence>
<proteinExistence type="inferred from homology"/>
<keyword evidence="4" id="KW-1185">Reference proteome</keyword>